<reference evidence="2 3" key="1">
    <citation type="submission" date="2019-06" db="EMBL/GenBank/DDBJ databases">
        <title>WGS assembly of Gossypium darwinii.</title>
        <authorList>
            <person name="Chen Z.J."/>
            <person name="Sreedasyam A."/>
            <person name="Ando A."/>
            <person name="Song Q."/>
            <person name="De L."/>
            <person name="Hulse-Kemp A."/>
            <person name="Ding M."/>
            <person name="Ye W."/>
            <person name="Kirkbride R."/>
            <person name="Jenkins J."/>
            <person name="Plott C."/>
            <person name="Lovell J."/>
            <person name="Lin Y.-M."/>
            <person name="Vaughn R."/>
            <person name="Liu B."/>
            <person name="Li W."/>
            <person name="Simpson S."/>
            <person name="Scheffler B."/>
            <person name="Saski C."/>
            <person name="Grover C."/>
            <person name="Hu G."/>
            <person name="Conover J."/>
            <person name="Carlson J."/>
            <person name="Shu S."/>
            <person name="Boston L."/>
            <person name="Williams M."/>
            <person name="Peterson D."/>
            <person name="Mcgee K."/>
            <person name="Jones D."/>
            <person name="Wendel J."/>
            <person name="Stelly D."/>
            <person name="Grimwood J."/>
            <person name="Schmutz J."/>
        </authorList>
    </citation>
    <scope>NUCLEOTIDE SEQUENCE [LARGE SCALE GENOMIC DNA]</scope>
    <source>
        <strain evidence="2">1808015.09</strain>
    </source>
</reference>
<sequence length="76" mass="8982">MVFSPLFLEFSKALFQTVAGSGWAYLINTKTTRQNFHSLIKKAIREEQQQQDQKMAKKKDIKQEEEKSVYGVWDQR</sequence>
<protein>
    <submittedName>
        <fullName evidence="2">Uncharacterized protein</fullName>
    </submittedName>
</protein>
<dbReference type="Proteomes" id="UP000323506">
    <property type="component" value="Chromosome A11"/>
</dbReference>
<accession>A0A5D2EKZ6</accession>
<evidence type="ECO:0000313" key="2">
    <source>
        <dbReference type="EMBL" id="TYG94163.1"/>
    </source>
</evidence>
<organism evidence="2 3">
    <name type="scientific">Gossypium darwinii</name>
    <name type="common">Darwin's cotton</name>
    <name type="synonym">Gossypium barbadense var. darwinii</name>
    <dbReference type="NCBI Taxonomy" id="34276"/>
    <lineage>
        <taxon>Eukaryota</taxon>
        <taxon>Viridiplantae</taxon>
        <taxon>Streptophyta</taxon>
        <taxon>Embryophyta</taxon>
        <taxon>Tracheophyta</taxon>
        <taxon>Spermatophyta</taxon>
        <taxon>Magnoliopsida</taxon>
        <taxon>eudicotyledons</taxon>
        <taxon>Gunneridae</taxon>
        <taxon>Pentapetalae</taxon>
        <taxon>rosids</taxon>
        <taxon>malvids</taxon>
        <taxon>Malvales</taxon>
        <taxon>Malvaceae</taxon>
        <taxon>Malvoideae</taxon>
        <taxon>Gossypium</taxon>
    </lineage>
</organism>
<dbReference type="EMBL" id="CM017698">
    <property type="protein sequence ID" value="TYG94163.1"/>
    <property type="molecule type" value="Genomic_DNA"/>
</dbReference>
<proteinExistence type="predicted"/>
<feature type="region of interest" description="Disordered" evidence="1">
    <location>
        <begin position="47"/>
        <end position="76"/>
    </location>
</feature>
<evidence type="ECO:0000313" key="3">
    <source>
        <dbReference type="Proteomes" id="UP000323506"/>
    </source>
</evidence>
<name>A0A5D2EKZ6_GOSDA</name>
<dbReference type="AlphaFoldDB" id="A0A5D2EKZ6"/>
<evidence type="ECO:0000256" key="1">
    <source>
        <dbReference type="SAM" id="MobiDB-lite"/>
    </source>
</evidence>
<gene>
    <name evidence="2" type="ORF">ES288_A11G166300v1</name>
</gene>
<keyword evidence="3" id="KW-1185">Reference proteome</keyword>